<dbReference type="AlphaFoldDB" id="A0A4Z2IKY4"/>
<gene>
    <name evidence="2" type="ORF">EYF80_011392</name>
</gene>
<name>A0A4Z2IKY4_9TELE</name>
<dbReference type="EMBL" id="SRLO01000074">
    <property type="protein sequence ID" value="TNN78408.1"/>
    <property type="molecule type" value="Genomic_DNA"/>
</dbReference>
<evidence type="ECO:0000313" key="2">
    <source>
        <dbReference type="EMBL" id="TNN78408.1"/>
    </source>
</evidence>
<sequence length="79" mass="8484">MQQQHKGQTSGQATTPSAKLPVHCCATTSPLSSTQSVTEPSAEPTASKRCHDFVIACLRQKPTEHKKRDGSECESLCAD</sequence>
<feature type="compositionally biased region" description="Polar residues" evidence="1">
    <location>
        <begin position="28"/>
        <end position="39"/>
    </location>
</feature>
<dbReference type="Proteomes" id="UP000314294">
    <property type="component" value="Unassembled WGS sequence"/>
</dbReference>
<organism evidence="2 3">
    <name type="scientific">Liparis tanakae</name>
    <name type="common">Tanaka's snailfish</name>
    <dbReference type="NCBI Taxonomy" id="230148"/>
    <lineage>
        <taxon>Eukaryota</taxon>
        <taxon>Metazoa</taxon>
        <taxon>Chordata</taxon>
        <taxon>Craniata</taxon>
        <taxon>Vertebrata</taxon>
        <taxon>Euteleostomi</taxon>
        <taxon>Actinopterygii</taxon>
        <taxon>Neopterygii</taxon>
        <taxon>Teleostei</taxon>
        <taxon>Neoteleostei</taxon>
        <taxon>Acanthomorphata</taxon>
        <taxon>Eupercaria</taxon>
        <taxon>Perciformes</taxon>
        <taxon>Cottioidei</taxon>
        <taxon>Cottales</taxon>
        <taxon>Liparidae</taxon>
        <taxon>Liparis</taxon>
    </lineage>
</organism>
<feature type="region of interest" description="Disordered" evidence="1">
    <location>
        <begin position="28"/>
        <end position="47"/>
    </location>
</feature>
<evidence type="ECO:0000256" key="1">
    <source>
        <dbReference type="SAM" id="MobiDB-lite"/>
    </source>
</evidence>
<keyword evidence="3" id="KW-1185">Reference proteome</keyword>
<accession>A0A4Z2IKY4</accession>
<comment type="caution">
    <text evidence="2">The sequence shown here is derived from an EMBL/GenBank/DDBJ whole genome shotgun (WGS) entry which is preliminary data.</text>
</comment>
<protein>
    <submittedName>
        <fullName evidence="2">Uncharacterized protein</fullName>
    </submittedName>
</protein>
<evidence type="ECO:0000313" key="3">
    <source>
        <dbReference type="Proteomes" id="UP000314294"/>
    </source>
</evidence>
<reference evidence="2 3" key="1">
    <citation type="submission" date="2019-03" db="EMBL/GenBank/DDBJ databases">
        <title>First draft genome of Liparis tanakae, snailfish: a comprehensive survey of snailfish specific genes.</title>
        <authorList>
            <person name="Kim W."/>
            <person name="Song I."/>
            <person name="Jeong J.-H."/>
            <person name="Kim D."/>
            <person name="Kim S."/>
            <person name="Ryu S."/>
            <person name="Song J.Y."/>
            <person name="Lee S.K."/>
        </authorList>
    </citation>
    <scope>NUCLEOTIDE SEQUENCE [LARGE SCALE GENOMIC DNA]</scope>
    <source>
        <tissue evidence="2">Muscle</tissue>
    </source>
</reference>
<proteinExistence type="predicted"/>